<dbReference type="InterPro" id="IPR003599">
    <property type="entry name" value="Ig_sub"/>
</dbReference>
<dbReference type="SMART" id="SM00409">
    <property type="entry name" value="IG"/>
    <property type="match status" value="1"/>
</dbReference>
<evidence type="ECO:0000313" key="3">
    <source>
        <dbReference type="EMBL" id="VDI07305.1"/>
    </source>
</evidence>
<dbReference type="Proteomes" id="UP000596742">
    <property type="component" value="Unassembled WGS sequence"/>
</dbReference>
<dbReference type="PROSITE" id="PS50835">
    <property type="entry name" value="IG_LIKE"/>
    <property type="match status" value="1"/>
</dbReference>
<dbReference type="InterPro" id="IPR036179">
    <property type="entry name" value="Ig-like_dom_sf"/>
</dbReference>
<keyword evidence="4" id="KW-1185">Reference proteome</keyword>
<feature type="domain" description="Ig-like" evidence="2">
    <location>
        <begin position="33"/>
        <end position="118"/>
    </location>
</feature>
<dbReference type="SUPFAM" id="SSF48726">
    <property type="entry name" value="Immunoglobulin"/>
    <property type="match status" value="1"/>
</dbReference>
<protein>
    <recommendedName>
        <fullName evidence="2">Ig-like domain-containing protein</fullName>
    </recommendedName>
</protein>
<name>A0A8B6CNT8_MYTGA</name>
<evidence type="ECO:0000259" key="2">
    <source>
        <dbReference type="PROSITE" id="PS50835"/>
    </source>
</evidence>
<dbReference type="Pfam" id="PF07686">
    <property type="entry name" value="V-set"/>
    <property type="match status" value="1"/>
</dbReference>
<gene>
    <name evidence="3" type="ORF">MGAL_10B034846</name>
</gene>
<accession>A0A8B6CNT8</accession>
<reference evidence="3" key="1">
    <citation type="submission" date="2018-11" db="EMBL/GenBank/DDBJ databases">
        <authorList>
            <person name="Alioto T."/>
            <person name="Alioto T."/>
        </authorList>
    </citation>
    <scope>NUCLEOTIDE SEQUENCE</scope>
</reference>
<proteinExistence type="predicted"/>
<sequence length="530" mass="59480">MRFLLLAVIHCVCAEDIFGETVRSNVSLHTYIGNTVVLTCNFTFGVTNHRWRRLKDIISKASEVSLANPHRSRYEIVGQLKNDEYNLQISDVTQSDAGLYWCEMNLNGTITTQYYTLYISGKSLEIYFPQGKEKMKNLTKGVQIKGSTKGVQIKSSTKGVQILTTVTKTTETTTDDGRPPEQFYYALLGAGLVLLLWLSVKCNAYFNRKCRSETKTLEQIRKYKSASEVHLNKLQDDDTTNEDGNAIMIQMEGEYSVYESIDENKMTHYDYPDQNDIKNIVRSLGLQIHPNLLSQSKALYLDVVDDSDSTKVMGSIGDLSLNKSKSGELGTSNISQNKTELNNDADRLSPHLNTGNSISIVQVHSGNEPESMNFTDDDESSNDSDVTSVKKDEYLNPYVQLIPNEMEYLHSYTTAIKQELSTKNKAPSTVETQIIMTESINMNIISDSRNSLDAKPSIDKDSITVPYVPLNKNEIEFLPTNTPITHASTYSKAKSECADTSTLNKVSSKNYFVTNEYEDGLSYNTNMSKV</sequence>
<organism evidence="3 4">
    <name type="scientific">Mytilus galloprovincialis</name>
    <name type="common">Mediterranean mussel</name>
    <dbReference type="NCBI Taxonomy" id="29158"/>
    <lineage>
        <taxon>Eukaryota</taxon>
        <taxon>Metazoa</taxon>
        <taxon>Spiralia</taxon>
        <taxon>Lophotrochozoa</taxon>
        <taxon>Mollusca</taxon>
        <taxon>Bivalvia</taxon>
        <taxon>Autobranchia</taxon>
        <taxon>Pteriomorphia</taxon>
        <taxon>Mytilida</taxon>
        <taxon>Mytiloidea</taxon>
        <taxon>Mytilidae</taxon>
        <taxon>Mytilinae</taxon>
        <taxon>Mytilus</taxon>
    </lineage>
</organism>
<dbReference type="OrthoDB" id="9805957at2759"/>
<comment type="caution">
    <text evidence="3">The sequence shown here is derived from an EMBL/GenBank/DDBJ whole genome shotgun (WGS) entry which is preliminary data.</text>
</comment>
<evidence type="ECO:0000256" key="1">
    <source>
        <dbReference type="SAM" id="MobiDB-lite"/>
    </source>
</evidence>
<dbReference type="EMBL" id="UYJE01002032">
    <property type="protein sequence ID" value="VDI07305.1"/>
    <property type="molecule type" value="Genomic_DNA"/>
</dbReference>
<feature type="region of interest" description="Disordered" evidence="1">
    <location>
        <begin position="367"/>
        <end position="386"/>
    </location>
</feature>
<dbReference type="AlphaFoldDB" id="A0A8B6CNT8"/>
<dbReference type="InterPro" id="IPR013783">
    <property type="entry name" value="Ig-like_fold"/>
</dbReference>
<dbReference type="InterPro" id="IPR007110">
    <property type="entry name" value="Ig-like_dom"/>
</dbReference>
<dbReference type="Gene3D" id="2.60.40.10">
    <property type="entry name" value="Immunoglobulins"/>
    <property type="match status" value="1"/>
</dbReference>
<evidence type="ECO:0000313" key="4">
    <source>
        <dbReference type="Proteomes" id="UP000596742"/>
    </source>
</evidence>
<dbReference type="InterPro" id="IPR013106">
    <property type="entry name" value="Ig_V-set"/>
</dbReference>